<reference evidence="2" key="1">
    <citation type="journal article" date="2021" name="Sci. Adv.">
        <title>The American lobster genome reveals insights on longevity, neural, and immune adaptations.</title>
        <authorList>
            <person name="Polinski J.M."/>
            <person name="Zimin A.V."/>
            <person name="Clark K.F."/>
            <person name="Kohn A.B."/>
            <person name="Sadowski N."/>
            <person name="Timp W."/>
            <person name="Ptitsyn A."/>
            <person name="Khanna P."/>
            <person name="Romanova D.Y."/>
            <person name="Williams P."/>
            <person name="Greenwood S.J."/>
            <person name="Moroz L.L."/>
            <person name="Walt D.R."/>
            <person name="Bodnar A.G."/>
        </authorList>
    </citation>
    <scope>NUCLEOTIDE SEQUENCE</scope>
    <source>
        <strain evidence="2">GMGI-L3</strain>
    </source>
</reference>
<protein>
    <submittedName>
        <fullName evidence="2">Uncharacterized protein</fullName>
    </submittedName>
</protein>
<evidence type="ECO:0000256" key="1">
    <source>
        <dbReference type="SAM" id="MobiDB-lite"/>
    </source>
</evidence>
<proteinExistence type="predicted"/>
<sequence>MPVMRVSDPVVFRSLDNKHNAHHSAILPPRHHTWHSETFLEPTPFLIMAPPNRPASVTPRACRSPASMPHSCVSSMA</sequence>
<gene>
    <name evidence="2" type="ORF">Hamer_G000096</name>
</gene>
<keyword evidence="3" id="KW-1185">Reference proteome</keyword>
<dbReference type="AlphaFoldDB" id="A0A8J5TKE0"/>
<accession>A0A8J5TKE0</accession>
<organism evidence="2 3">
    <name type="scientific">Homarus americanus</name>
    <name type="common">American lobster</name>
    <dbReference type="NCBI Taxonomy" id="6706"/>
    <lineage>
        <taxon>Eukaryota</taxon>
        <taxon>Metazoa</taxon>
        <taxon>Ecdysozoa</taxon>
        <taxon>Arthropoda</taxon>
        <taxon>Crustacea</taxon>
        <taxon>Multicrustacea</taxon>
        <taxon>Malacostraca</taxon>
        <taxon>Eumalacostraca</taxon>
        <taxon>Eucarida</taxon>
        <taxon>Decapoda</taxon>
        <taxon>Pleocyemata</taxon>
        <taxon>Astacidea</taxon>
        <taxon>Nephropoidea</taxon>
        <taxon>Nephropidae</taxon>
        <taxon>Homarus</taxon>
    </lineage>
</organism>
<name>A0A8J5TKE0_HOMAM</name>
<dbReference type="EMBL" id="JAHLQT010002534">
    <property type="protein sequence ID" value="KAG7176896.1"/>
    <property type="molecule type" value="Genomic_DNA"/>
</dbReference>
<evidence type="ECO:0000313" key="3">
    <source>
        <dbReference type="Proteomes" id="UP000747542"/>
    </source>
</evidence>
<feature type="region of interest" description="Disordered" evidence="1">
    <location>
        <begin position="51"/>
        <end position="77"/>
    </location>
</feature>
<evidence type="ECO:0000313" key="2">
    <source>
        <dbReference type="EMBL" id="KAG7176896.1"/>
    </source>
</evidence>
<comment type="caution">
    <text evidence="2">The sequence shown here is derived from an EMBL/GenBank/DDBJ whole genome shotgun (WGS) entry which is preliminary data.</text>
</comment>
<dbReference type="Proteomes" id="UP000747542">
    <property type="component" value="Unassembled WGS sequence"/>
</dbReference>